<dbReference type="InterPro" id="IPR009075">
    <property type="entry name" value="AcylCo_DH/oxidase_C"/>
</dbReference>
<feature type="domain" description="Acyl-CoA dehydrogenase/oxidase C-terminal" evidence="2">
    <location>
        <begin position="15"/>
        <end position="153"/>
    </location>
</feature>
<dbReference type="Gene3D" id="1.20.140.10">
    <property type="entry name" value="Butyryl-CoA Dehydrogenase, subunit A, domain 3"/>
    <property type="match status" value="1"/>
</dbReference>
<protein>
    <submittedName>
        <fullName evidence="3">Acyl-CoA dehydrogenase, C-terminal domain protein</fullName>
    </submittedName>
</protein>
<dbReference type="SUPFAM" id="SSF47203">
    <property type="entry name" value="Acyl-CoA dehydrogenase C-terminal domain-like"/>
    <property type="match status" value="1"/>
</dbReference>
<evidence type="ECO:0000313" key="4">
    <source>
        <dbReference type="Proteomes" id="UP000003843"/>
    </source>
</evidence>
<dbReference type="PATRIC" id="fig|546265.8.peg.683"/>
<proteinExistence type="predicted"/>
<organism evidence="3 4">
    <name type="scientific">Neisseria lactamica ATCC 23970</name>
    <dbReference type="NCBI Taxonomy" id="546265"/>
    <lineage>
        <taxon>Bacteria</taxon>
        <taxon>Pseudomonadati</taxon>
        <taxon>Pseudomonadota</taxon>
        <taxon>Betaproteobacteria</taxon>
        <taxon>Neisseriales</taxon>
        <taxon>Neisseriaceae</taxon>
        <taxon>Neisseria</taxon>
    </lineage>
</organism>
<dbReference type="AlphaFoldDB" id="D0W8T2"/>
<reference evidence="3 4" key="1">
    <citation type="submission" date="2009-10" db="EMBL/GenBank/DDBJ databases">
        <authorList>
            <person name="Weinstock G."/>
            <person name="Sodergren E."/>
            <person name="Clifton S."/>
            <person name="Fulton L."/>
            <person name="Fulton B."/>
            <person name="Courtney L."/>
            <person name="Fronick C."/>
            <person name="Harrison M."/>
            <person name="Strong C."/>
            <person name="Farmer C."/>
            <person name="Delahaunty K."/>
            <person name="Markovic C."/>
            <person name="Hall O."/>
            <person name="Minx P."/>
            <person name="Tomlinson C."/>
            <person name="Mitreva M."/>
            <person name="Nelson J."/>
            <person name="Hou S."/>
            <person name="Wollam A."/>
            <person name="Pepin K.H."/>
            <person name="Johnson M."/>
            <person name="Bhonagiri V."/>
            <person name="Nash W.E."/>
            <person name="Warren W."/>
            <person name="Chinwalla A."/>
            <person name="Mardis E.R."/>
            <person name="Wilson R.K."/>
        </authorList>
    </citation>
    <scope>NUCLEOTIDE SEQUENCE [LARGE SCALE GENOMIC DNA]</scope>
    <source>
        <strain evidence="3 4">ATCC 23970</strain>
    </source>
</reference>
<dbReference type="Pfam" id="PF00441">
    <property type="entry name" value="Acyl-CoA_dh_1"/>
    <property type="match status" value="1"/>
</dbReference>
<dbReference type="EMBL" id="ACEQ02000009">
    <property type="protein sequence ID" value="EEZ76027.1"/>
    <property type="molecule type" value="Genomic_DNA"/>
</dbReference>
<gene>
    <name evidence="3" type="ORF">NEILACOT_03936</name>
</gene>
<accession>D0W8T2</accession>
<evidence type="ECO:0000256" key="1">
    <source>
        <dbReference type="ARBA" id="ARBA00022630"/>
    </source>
</evidence>
<sequence length="256" mass="29305">MPATAVMKLSQGDAAGLRAFQNIFIRSRLQLVGMTHGIMEYILENLNRYVRNDIRFVDYERREIQRRHQVSEILYRYVYHSVSPVSPVAHQLMEANIVKTLATEYTYAAAQMLQKLLGAKGFERGHTAGNIAIDIRPFTIFEGPNDMLYAEIYDQFVRATAEEKEAGIKLDKNQTLLDRLQTDARFAAVARDYTLPEDICSFLQEHTLTDACALQKVFIGKIIARLFVFVQAEHEDTAAFLLNDIRKDILDCRYCG</sequence>
<keyword evidence="1" id="KW-0285">Flavoprotein</keyword>
<evidence type="ECO:0000313" key="3">
    <source>
        <dbReference type="EMBL" id="EEZ76027.1"/>
    </source>
</evidence>
<dbReference type="Proteomes" id="UP000003843">
    <property type="component" value="Unassembled WGS sequence"/>
</dbReference>
<name>D0W8T2_NEILA</name>
<dbReference type="InterPro" id="IPR036250">
    <property type="entry name" value="AcylCo_DH-like_C"/>
</dbReference>
<dbReference type="GO" id="GO:0016627">
    <property type="term" value="F:oxidoreductase activity, acting on the CH-CH group of donors"/>
    <property type="evidence" value="ECO:0007669"/>
    <property type="project" value="InterPro"/>
</dbReference>
<evidence type="ECO:0000259" key="2">
    <source>
        <dbReference type="Pfam" id="PF00441"/>
    </source>
</evidence>
<comment type="caution">
    <text evidence="3">The sequence shown here is derived from an EMBL/GenBank/DDBJ whole genome shotgun (WGS) entry which is preliminary data.</text>
</comment>